<comment type="caution">
    <text evidence="2">The sequence shown here is derived from an EMBL/GenBank/DDBJ whole genome shotgun (WGS) entry which is preliminary data.</text>
</comment>
<keyword evidence="1" id="KW-0472">Membrane</keyword>
<sequence length="1016" mass="115356">MGLFKLDSEIKGIDGCSLLPLGYTESYTLENPPDDENKPNFINVKLKLFTEPSLDKSKARSAQFQILGEDGRPVSESNGFYYIFVNGHLWREIAAVDNGCLSEIDLGREFGKNERKASGIRTQTVIIPKKTNGLNCEPSALETPTVEIAYSVVQWSWQYIVSLGGLYKDDPRQRGANAKAPTQVEDQNLANRLRSARCQRIDLDEADDEKQIFIHDPAGIALGLLNKCQSLFLQLQIENQKLTSKKHYDSGVLAYQAMFSEDLHEKVMKDHYFFPHRMSSVPIKTQKPGYKDQSSGAKFLRSGAKHIDKEYLEKYLSSTELERLLMLLPVAQKEFVDFIQDNHEERPLSKYQTDYIGMAPVMNDWVALEDVDYLFGFNFVTNVLNILSIDDISTGVFRPWNAKLESEKTRKKNVQRAVSSIEQFLKTTFEQSNWMSDCFMIPEQHYDITKPGSVVLKKLKNEKNNGEAKFRFEEFKRIHKKLIEEKKEEESLLANKGLKEFFGKAKDAVGYLTGAWGRVASQYQNGVLKPHMVKLRNLMVSYNKAIEISDFADLHIKKAGAVLGDNPSVIAVTNYKRTQLNRQQRRAKLRENVKNPPPHAVTILDSDNKVIAAEDPKAFGSNKGYFNPKNWTDYHDLIGRYDSIDGELVVVPKSHKYAMYYDDPNFKLGAVDTVKLKGLRVLEHNLPMVMLAFEMFNANEMIKKFKAGDKVDGKFVIDSVNTIQSLAALMVEIGTMRSTSFKNLMNQPRALYFTRTTLSKVLGVIGIVITLTVTSMDVIKSVQKNDMDAAFFHALSGAIAIAGFIYLGVALFTTPLGWAIIALGLIVAVVAILVTDNELETWAKNGPFAKDVADRCTGNYEKWDKNSKECYASLVGTIMSPSVNLSVHRLNSAHCQLIIDVDTPNFALGQSEILVQVYQIEDEGVLHFEQEFRRDHKNWQITQKEKTQSGSITGYKYVIPILSMWPKNFEVDWKVKVQYRLDNNVTLPYVDSDERNDWDKGEQPDKAWIIKEIEYV</sequence>
<keyword evidence="1" id="KW-0812">Transmembrane</keyword>
<accession>A0ABT6TYH4</accession>
<evidence type="ECO:0000313" key="2">
    <source>
        <dbReference type="EMBL" id="MDI4668964.1"/>
    </source>
</evidence>
<dbReference type="RefSeq" id="WP_063704454.1">
    <property type="nucleotide sequence ID" value="NZ_JAIVZU010000031.1"/>
</dbReference>
<protein>
    <submittedName>
        <fullName evidence="2">Uncharacterized protein</fullName>
    </submittedName>
</protein>
<dbReference type="CDD" id="cd20705">
    <property type="entry name" value="MIX_I"/>
    <property type="match status" value="1"/>
</dbReference>
<proteinExistence type="predicted"/>
<feature type="transmembrane region" description="Helical" evidence="1">
    <location>
        <begin position="761"/>
        <end position="779"/>
    </location>
</feature>
<gene>
    <name evidence="2" type="ORF">MKZ47_07560</name>
</gene>
<evidence type="ECO:0000256" key="1">
    <source>
        <dbReference type="SAM" id="Phobius"/>
    </source>
</evidence>
<organism evidence="2 3">
    <name type="scientific">Pseudoalteromonas shioyasakiensis</name>
    <dbReference type="NCBI Taxonomy" id="1190813"/>
    <lineage>
        <taxon>Bacteria</taxon>
        <taxon>Pseudomonadati</taxon>
        <taxon>Pseudomonadota</taxon>
        <taxon>Gammaproteobacteria</taxon>
        <taxon>Alteromonadales</taxon>
        <taxon>Pseudoalteromonadaceae</taxon>
        <taxon>Pseudoalteromonas</taxon>
    </lineage>
</organism>
<feature type="transmembrane region" description="Helical" evidence="1">
    <location>
        <begin position="791"/>
        <end position="812"/>
    </location>
</feature>
<feature type="transmembrane region" description="Helical" evidence="1">
    <location>
        <begin position="818"/>
        <end position="835"/>
    </location>
</feature>
<keyword evidence="1" id="KW-1133">Transmembrane helix</keyword>
<dbReference type="Proteomes" id="UP001156974">
    <property type="component" value="Unassembled WGS sequence"/>
</dbReference>
<evidence type="ECO:0000313" key="3">
    <source>
        <dbReference type="Proteomes" id="UP001156974"/>
    </source>
</evidence>
<dbReference type="EMBL" id="JAKUMG010000002">
    <property type="protein sequence ID" value="MDI4668964.1"/>
    <property type="molecule type" value="Genomic_DNA"/>
</dbReference>
<reference evidence="2 3" key="1">
    <citation type="submission" date="2022-02" db="EMBL/GenBank/DDBJ databases">
        <title>Genome analysis of Beneficial Microorganisms for Coral consortium from Pocillopora damicornis.</title>
        <authorList>
            <person name="Rosado P.M."/>
            <person name="Cardoso P.M."/>
            <person name="Rosado J.G."/>
            <person name="Schultz J."/>
            <person name="Rocha U."/>
            <person name="Costa T.K."/>
            <person name="Peixoto R.S."/>
        </authorList>
    </citation>
    <scope>NUCLEOTIDE SEQUENCE [LARGE SCALE GENOMIC DNA]</scope>
    <source>
        <strain evidence="2 3">BMC5</strain>
    </source>
</reference>
<name>A0ABT6TYH4_9GAMM</name>
<keyword evidence="3" id="KW-1185">Reference proteome</keyword>